<reference evidence="10" key="1">
    <citation type="journal article" date="2020" name="mSystems">
        <title>Genome- and Community-Level Interaction Insights into Carbon Utilization and Element Cycling Functions of Hydrothermarchaeota in Hydrothermal Sediment.</title>
        <authorList>
            <person name="Zhou Z."/>
            <person name="Liu Y."/>
            <person name="Xu W."/>
            <person name="Pan J."/>
            <person name="Luo Z.H."/>
            <person name="Li M."/>
        </authorList>
    </citation>
    <scope>NUCLEOTIDE SEQUENCE [LARGE SCALE GENOMIC DNA]</scope>
    <source>
        <strain evidence="10">SpSt-456</strain>
    </source>
</reference>
<evidence type="ECO:0000313" key="10">
    <source>
        <dbReference type="EMBL" id="HFK96880.1"/>
    </source>
</evidence>
<dbReference type="PANTHER" id="PTHR30026">
    <property type="entry name" value="OUTER MEMBRANE PROTEIN TOLC"/>
    <property type="match status" value="1"/>
</dbReference>
<keyword evidence="8" id="KW-0175">Coiled coil</keyword>
<dbReference type="GO" id="GO:0015288">
    <property type="term" value="F:porin activity"/>
    <property type="evidence" value="ECO:0007669"/>
    <property type="project" value="TreeGrafter"/>
</dbReference>
<keyword evidence="4" id="KW-1134">Transmembrane beta strand</keyword>
<feature type="transmembrane region" description="Helical" evidence="9">
    <location>
        <begin position="73"/>
        <end position="95"/>
    </location>
</feature>
<dbReference type="GO" id="GO:0015562">
    <property type="term" value="F:efflux transmembrane transporter activity"/>
    <property type="evidence" value="ECO:0007669"/>
    <property type="project" value="InterPro"/>
</dbReference>
<dbReference type="GO" id="GO:1990281">
    <property type="term" value="C:efflux pump complex"/>
    <property type="evidence" value="ECO:0007669"/>
    <property type="project" value="TreeGrafter"/>
</dbReference>
<evidence type="ECO:0000256" key="8">
    <source>
        <dbReference type="SAM" id="Coils"/>
    </source>
</evidence>
<dbReference type="Pfam" id="PF02321">
    <property type="entry name" value="OEP"/>
    <property type="match status" value="2"/>
</dbReference>
<gene>
    <name evidence="10" type="ORF">ENS06_06090</name>
</gene>
<protein>
    <submittedName>
        <fullName evidence="10">TolC family protein</fullName>
    </submittedName>
</protein>
<dbReference type="EMBL" id="DSTK01000017">
    <property type="protein sequence ID" value="HFK96880.1"/>
    <property type="molecule type" value="Genomic_DNA"/>
</dbReference>
<name>A0A832EJ04_9BACT</name>
<proteinExistence type="inferred from homology"/>
<dbReference type="PANTHER" id="PTHR30026:SF20">
    <property type="entry name" value="OUTER MEMBRANE PROTEIN TOLC"/>
    <property type="match status" value="1"/>
</dbReference>
<evidence type="ECO:0000256" key="3">
    <source>
        <dbReference type="ARBA" id="ARBA00022448"/>
    </source>
</evidence>
<evidence type="ECO:0000256" key="7">
    <source>
        <dbReference type="ARBA" id="ARBA00023237"/>
    </source>
</evidence>
<sequence>MKGLEPCWGGSVLGIDGSAKMIHERTVFVRWMKDLMQGCGARSYPFRVLEEGEATGEGGHASRGGSMRHMRSFVGVTTGIVASLVSLFCAAGALAGPAVESPSESPLTLSQVLEEALGNHHLIREAEELEKAAAAEEASAQAALKPSLTSRYQYFRLEDNPYAIFRTDLGVQQVNMGHRGTYTWDVILTQPLFTGFALSTKKKIASLDVAVSQVRKEMAVLDVIKHVKTAYYRVLLAQRFLDVASEEVRQLTAHLQDARRFYDQGLIPFNDVLKSQVALAQAQQVEVKRRKDLEVATADLNRLMGRDLSRPLRLEDAGPVAATPHPLEDLTAEALQGRPELNILRLELQKAKEAVRLAGSDLYPKVFAVGTYERTGKDPLGDENDYRNPETAAVGVRLDWSVFDWGKTRSQVRRQRYTVKALEERLADIENNIRLEVQAALANVQVAEENIQTAQKALEQATENLRITRLQYQQQVTTVTEVLDARTYLTQAEANYYAARYGWHMARAELERSLGRRESR</sequence>
<dbReference type="InterPro" id="IPR003423">
    <property type="entry name" value="OMP_efflux"/>
</dbReference>
<evidence type="ECO:0000256" key="5">
    <source>
        <dbReference type="ARBA" id="ARBA00022692"/>
    </source>
</evidence>
<keyword evidence="9" id="KW-1133">Transmembrane helix</keyword>
<dbReference type="Gene3D" id="1.20.1600.10">
    <property type="entry name" value="Outer membrane efflux proteins (OEP)"/>
    <property type="match status" value="1"/>
</dbReference>
<evidence type="ECO:0000256" key="1">
    <source>
        <dbReference type="ARBA" id="ARBA00004442"/>
    </source>
</evidence>
<comment type="caution">
    <text evidence="10">The sequence shown here is derived from an EMBL/GenBank/DDBJ whole genome shotgun (WGS) entry which is preliminary data.</text>
</comment>
<keyword evidence="7" id="KW-0998">Cell outer membrane</keyword>
<evidence type="ECO:0000256" key="4">
    <source>
        <dbReference type="ARBA" id="ARBA00022452"/>
    </source>
</evidence>
<keyword evidence="3" id="KW-0813">Transport</keyword>
<dbReference type="GO" id="GO:0009279">
    <property type="term" value="C:cell outer membrane"/>
    <property type="evidence" value="ECO:0007669"/>
    <property type="project" value="UniProtKB-SubCell"/>
</dbReference>
<evidence type="ECO:0000256" key="9">
    <source>
        <dbReference type="SAM" id="Phobius"/>
    </source>
</evidence>
<accession>A0A832EJ04</accession>
<comment type="subcellular location">
    <subcellularLocation>
        <location evidence="1">Cell outer membrane</location>
    </subcellularLocation>
</comment>
<keyword evidence="5 9" id="KW-0812">Transmembrane</keyword>
<dbReference type="SUPFAM" id="SSF56954">
    <property type="entry name" value="Outer membrane efflux proteins (OEP)"/>
    <property type="match status" value="1"/>
</dbReference>
<keyword evidence="6 9" id="KW-0472">Membrane</keyword>
<comment type="similarity">
    <text evidence="2">Belongs to the outer membrane factor (OMF) (TC 1.B.17) family.</text>
</comment>
<evidence type="ECO:0000256" key="6">
    <source>
        <dbReference type="ARBA" id="ARBA00023136"/>
    </source>
</evidence>
<dbReference type="InterPro" id="IPR051906">
    <property type="entry name" value="TolC-like"/>
</dbReference>
<feature type="coiled-coil region" evidence="8">
    <location>
        <begin position="412"/>
        <end position="471"/>
    </location>
</feature>
<dbReference type="AlphaFoldDB" id="A0A832EJ04"/>
<organism evidence="10">
    <name type="scientific">Desulfacinum infernum</name>
    <dbReference type="NCBI Taxonomy" id="35837"/>
    <lineage>
        <taxon>Bacteria</taxon>
        <taxon>Pseudomonadati</taxon>
        <taxon>Thermodesulfobacteriota</taxon>
        <taxon>Syntrophobacteria</taxon>
        <taxon>Syntrophobacterales</taxon>
        <taxon>Syntrophobacteraceae</taxon>
        <taxon>Desulfacinum</taxon>
    </lineage>
</organism>
<evidence type="ECO:0000256" key="2">
    <source>
        <dbReference type="ARBA" id="ARBA00007613"/>
    </source>
</evidence>